<comment type="catalytic activity">
    <reaction evidence="2 4">
        <text>L-methionyl-[protein] + [thioredoxin]-disulfide + H2O = L-methionyl-(S)-S-oxide-[protein] + [thioredoxin]-dithiol</text>
        <dbReference type="Rhea" id="RHEA:14217"/>
        <dbReference type="Rhea" id="RHEA-COMP:10698"/>
        <dbReference type="Rhea" id="RHEA-COMP:10700"/>
        <dbReference type="Rhea" id="RHEA-COMP:12313"/>
        <dbReference type="Rhea" id="RHEA-COMP:12315"/>
        <dbReference type="ChEBI" id="CHEBI:15377"/>
        <dbReference type="ChEBI" id="CHEBI:16044"/>
        <dbReference type="ChEBI" id="CHEBI:29950"/>
        <dbReference type="ChEBI" id="CHEBI:44120"/>
        <dbReference type="ChEBI" id="CHEBI:50058"/>
        <dbReference type="EC" id="1.8.4.11"/>
    </reaction>
</comment>
<reference evidence="7 8" key="1">
    <citation type="submission" date="2016-12" db="EMBL/GenBank/DDBJ databases">
        <title>Isolation and genomic insights into novel planktonic Zetaproteobacteria from stratified waters of the Chesapeake Bay.</title>
        <authorList>
            <person name="McAllister S.M."/>
            <person name="Kato S."/>
            <person name="Chan C.S."/>
            <person name="Chiu B.K."/>
            <person name="Field E.K."/>
        </authorList>
    </citation>
    <scope>NUCLEOTIDE SEQUENCE [LARGE SCALE GENOMIC DNA]</scope>
    <source>
        <strain evidence="7 8">CP-8</strain>
    </source>
</reference>
<dbReference type="RefSeq" id="WP_100264542.1">
    <property type="nucleotide sequence ID" value="NZ_CP018800.1"/>
</dbReference>
<dbReference type="NCBIfam" id="TIGR00401">
    <property type="entry name" value="msrA"/>
    <property type="match status" value="1"/>
</dbReference>
<feature type="chain" id="PRO_5014946786" description="Peptide methionine sulfoxide reductase MsrA" evidence="5">
    <location>
        <begin position="22"/>
        <end position="198"/>
    </location>
</feature>
<comment type="function">
    <text evidence="4">Has an important function as a repair enzyme for proteins that have been inactivated by oxidation. Catalyzes the reversible oxidation-reduction of methionine sulfoxide in proteins to methionine.</text>
</comment>
<dbReference type="KEGG" id="mfn:Ga0123462_0139"/>
<evidence type="ECO:0000256" key="2">
    <source>
        <dbReference type="ARBA" id="ARBA00047806"/>
    </source>
</evidence>
<dbReference type="PANTHER" id="PTHR43774">
    <property type="entry name" value="PEPTIDE METHIONINE SULFOXIDE REDUCTASE"/>
    <property type="match status" value="1"/>
</dbReference>
<feature type="domain" description="Peptide methionine sulphoxide reductase MsrA" evidence="6">
    <location>
        <begin position="26"/>
        <end position="177"/>
    </location>
</feature>
<name>A0A2K8L158_9PROT</name>
<evidence type="ECO:0000256" key="5">
    <source>
        <dbReference type="SAM" id="SignalP"/>
    </source>
</evidence>
<evidence type="ECO:0000256" key="1">
    <source>
        <dbReference type="ARBA" id="ARBA00023002"/>
    </source>
</evidence>
<dbReference type="GO" id="GO:0033744">
    <property type="term" value="F:L-methionine:thioredoxin-disulfide S-oxidoreductase activity"/>
    <property type="evidence" value="ECO:0007669"/>
    <property type="project" value="RHEA"/>
</dbReference>
<dbReference type="InterPro" id="IPR036509">
    <property type="entry name" value="Met_Sox_Rdtase_MsrA_sf"/>
</dbReference>
<proteinExistence type="inferred from homology"/>
<dbReference type="SUPFAM" id="SSF55068">
    <property type="entry name" value="Peptide methionine sulfoxide reductase"/>
    <property type="match status" value="1"/>
</dbReference>
<dbReference type="GO" id="GO:0008113">
    <property type="term" value="F:peptide-methionine (S)-S-oxide reductase activity"/>
    <property type="evidence" value="ECO:0007669"/>
    <property type="project" value="UniProtKB-UniRule"/>
</dbReference>
<keyword evidence="5" id="KW-0732">Signal</keyword>
<dbReference type="Proteomes" id="UP000231637">
    <property type="component" value="Chromosome"/>
</dbReference>
<evidence type="ECO:0000259" key="6">
    <source>
        <dbReference type="Pfam" id="PF01625"/>
    </source>
</evidence>
<comment type="catalytic activity">
    <reaction evidence="3 4">
        <text>[thioredoxin]-disulfide + L-methionine + H2O = L-methionine (S)-S-oxide + [thioredoxin]-dithiol</text>
        <dbReference type="Rhea" id="RHEA:19993"/>
        <dbReference type="Rhea" id="RHEA-COMP:10698"/>
        <dbReference type="Rhea" id="RHEA-COMP:10700"/>
        <dbReference type="ChEBI" id="CHEBI:15377"/>
        <dbReference type="ChEBI" id="CHEBI:29950"/>
        <dbReference type="ChEBI" id="CHEBI:50058"/>
        <dbReference type="ChEBI" id="CHEBI:57844"/>
        <dbReference type="ChEBI" id="CHEBI:58772"/>
        <dbReference type="EC" id="1.8.4.11"/>
    </reaction>
</comment>
<accession>A0A2K8L158</accession>
<dbReference type="EMBL" id="CP018800">
    <property type="protein sequence ID" value="ATX81017.1"/>
    <property type="molecule type" value="Genomic_DNA"/>
</dbReference>
<evidence type="ECO:0000313" key="8">
    <source>
        <dbReference type="Proteomes" id="UP000231637"/>
    </source>
</evidence>
<organism evidence="7 8">
    <name type="scientific">Mariprofundus ferrinatatus</name>
    <dbReference type="NCBI Taxonomy" id="1921087"/>
    <lineage>
        <taxon>Bacteria</taxon>
        <taxon>Pseudomonadati</taxon>
        <taxon>Pseudomonadota</taxon>
        <taxon>Candidatius Mariprofundia</taxon>
        <taxon>Mariprofundales</taxon>
        <taxon>Mariprofundaceae</taxon>
        <taxon>Mariprofundus</taxon>
    </lineage>
</organism>
<gene>
    <name evidence="4" type="primary">msrA</name>
    <name evidence="7" type="ORF">Ga0123462_0139</name>
</gene>
<dbReference type="Pfam" id="PF01625">
    <property type="entry name" value="PMSR"/>
    <property type="match status" value="1"/>
</dbReference>
<protein>
    <recommendedName>
        <fullName evidence="4">Peptide methionine sulfoxide reductase MsrA</fullName>
        <shortName evidence="4">Protein-methionine-S-oxide reductase</shortName>
        <ecNumber evidence="4">1.8.4.11</ecNumber>
    </recommendedName>
    <alternativeName>
        <fullName evidence="4">Peptide-methionine (S)-S-oxide reductase</fullName>
        <shortName evidence="4">Peptide Met(O) reductase</shortName>
    </alternativeName>
</protein>
<comment type="similarity">
    <text evidence="4">Belongs to the MsrA Met sulfoxide reductase family.</text>
</comment>
<evidence type="ECO:0000313" key="7">
    <source>
        <dbReference type="EMBL" id="ATX81017.1"/>
    </source>
</evidence>
<dbReference type="InterPro" id="IPR002569">
    <property type="entry name" value="Met_Sox_Rdtase_MsrA_dom"/>
</dbReference>
<dbReference type="HAMAP" id="MF_01401">
    <property type="entry name" value="MsrA"/>
    <property type="match status" value="1"/>
</dbReference>
<feature type="signal peptide" evidence="5">
    <location>
        <begin position="1"/>
        <end position="21"/>
    </location>
</feature>
<evidence type="ECO:0000256" key="4">
    <source>
        <dbReference type="HAMAP-Rule" id="MF_01401"/>
    </source>
</evidence>
<dbReference type="EC" id="1.8.4.11" evidence="4"/>
<feature type="active site" evidence="4">
    <location>
        <position position="33"/>
    </location>
</feature>
<keyword evidence="8" id="KW-1185">Reference proteome</keyword>
<dbReference type="Gene3D" id="3.30.1060.10">
    <property type="entry name" value="Peptide methionine sulphoxide reductase MsrA"/>
    <property type="match status" value="1"/>
</dbReference>
<evidence type="ECO:0000256" key="3">
    <source>
        <dbReference type="ARBA" id="ARBA00048782"/>
    </source>
</evidence>
<keyword evidence="1 4" id="KW-0560">Oxidoreductase</keyword>
<sequence length="198" mass="22591">MKRIILLAMAMMMALTNTTEAKGMEKATFAAGCFWCMEHPFDELDGVISTTSGYTGGSKRNPSYQEVSAGSTGHTEAIQIVFDPARVSYAKLLEVYWRNSDPTTANRQFCDVGSQYRPAIFYHNGQQHELAQASKLKIEKTKSFAAPLVTEIVEAGEFWPAEEYHQNYYLKNPIRYKFYRYNCGRDQRLEQLWGASHE</sequence>
<dbReference type="OrthoDB" id="4174719at2"/>
<dbReference type="PANTHER" id="PTHR43774:SF1">
    <property type="entry name" value="PEPTIDE METHIONINE SULFOXIDE REDUCTASE MSRA 2"/>
    <property type="match status" value="1"/>
</dbReference>
<dbReference type="AlphaFoldDB" id="A0A2K8L158"/>